<dbReference type="OrthoDB" id="2603at2759"/>
<dbReference type="OMA" id="SAWANFY"/>
<comment type="subunit">
    <text evidence="4">Component of the dolichol-phosphate mannose (DPM) synthase complex.</text>
</comment>
<evidence type="ECO:0000256" key="4">
    <source>
        <dbReference type="RuleBase" id="RU365083"/>
    </source>
</evidence>
<evidence type="ECO:0000259" key="6">
    <source>
        <dbReference type="Pfam" id="PF00535"/>
    </source>
</evidence>
<dbReference type="STRING" id="1198029.A0A1U7LNV9"/>
<evidence type="ECO:0000256" key="5">
    <source>
        <dbReference type="SAM" id="Phobius"/>
    </source>
</evidence>
<dbReference type="GO" id="GO:0006488">
    <property type="term" value="P:dolichol-linked oligosaccharide biosynthetic process"/>
    <property type="evidence" value="ECO:0007669"/>
    <property type="project" value="EnsemblFungi"/>
</dbReference>
<feature type="domain" description="Glycosyltransferase 2-like" evidence="6">
    <location>
        <begin position="12"/>
        <end position="107"/>
    </location>
</feature>
<dbReference type="Proteomes" id="UP000186594">
    <property type="component" value="Unassembled WGS sequence"/>
</dbReference>
<dbReference type="EMBL" id="LXFE01000866">
    <property type="protein sequence ID" value="OLL24337.1"/>
    <property type="molecule type" value="Genomic_DNA"/>
</dbReference>
<dbReference type="CDD" id="cd06442">
    <property type="entry name" value="DPM1_like"/>
    <property type="match status" value="1"/>
</dbReference>
<evidence type="ECO:0000313" key="8">
    <source>
        <dbReference type="Proteomes" id="UP000186594"/>
    </source>
</evidence>
<dbReference type="GO" id="GO:0006506">
    <property type="term" value="P:GPI anchor biosynthetic process"/>
    <property type="evidence" value="ECO:0007669"/>
    <property type="project" value="EnsemblFungi"/>
</dbReference>
<organism evidence="7 8">
    <name type="scientific">Neolecta irregularis (strain DAH-3)</name>
    <dbReference type="NCBI Taxonomy" id="1198029"/>
    <lineage>
        <taxon>Eukaryota</taxon>
        <taxon>Fungi</taxon>
        <taxon>Dikarya</taxon>
        <taxon>Ascomycota</taxon>
        <taxon>Taphrinomycotina</taxon>
        <taxon>Neolectales</taxon>
        <taxon>Neolectaceae</taxon>
        <taxon>Neolecta</taxon>
    </lineage>
</organism>
<dbReference type="GO" id="GO:0004582">
    <property type="term" value="F:dolichyl-phosphate beta-D-mannosyltransferase activity"/>
    <property type="evidence" value="ECO:0007669"/>
    <property type="project" value="UniProtKB-UniRule"/>
</dbReference>
<dbReference type="GO" id="GO:0035269">
    <property type="term" value="P:protein O-linked glycosylation via mannose"/>
    <property type="evidence" value="ECO:0007669"/>
    <property type="project" value="TreeGrafter"/>
</dbReference>
<comment type="pathway">
    <text evidence="4">Protein modification; protein glycosylation.</text>
</comment>
<protein>
    <recommendedName>
        <fullName evidence="4">Dolichol-phosphate mannosyltransferase subunit 1</fullName>
        <ecNumber evidence="4">2.4.1.83</ecNumber>
    </recommendedName>
</protein>
<proteinExistence type="inferred from homology"/>
<comment type="similarity">
    <text evidence="1 4">Belongs to the glycosyltransferase 2 family.</text>
</comment>
<dbReference type="SUPFAM" id="SSF53448">
    <property type="entry name" value="Nucleotide-diphospho-sugar transferases"/>
    <property type="match status" value="1"/>
</dbReference>
<reference evidence="7 8" key="1">
    <citation type="submission" date="2016-04" db="EMBL/GenBank/DDBJ databases">
        <title>Evolutionary innovation and constraint leading to complex multicellularity in the Ascomycota.</title>
        <authorList>
            <person name="Cisse O."/>
            <person name="Nguyen A."/>
            <person name="Hewitt D.A."/>
            <person name="Jedd G."/>
            <person name="Stajich J.E."/>
        </authorList>
    </citation>
    <scope>NUCLEOTIDE SEQUENCE [LARGE SCALE GENOMIC DNA]</scope>
    <source>
        <strain evidence="7 8">DAH-3</strain>
    </source>
</reference>
<dbReference type="InterPro" id="IPR029044">
    <property type="entry name" value="Nucleotide-diphossugar_trans"/>
</dbReference>
<feature type="transmembrane region" description="Helical" evidence="5">
    <location>
        <begin position="258"/>
        <end position="282"/>
    </location>
</feature>
<keyword evidence="5" id="KW-0812">Transmembrane</keyword>
<comment type="catalytic activity">
    <reaction evidence="4">
        <text>a di-trans,poly-cis-dolichyl phosphate + GDP-alpha-D-mannose = a di-trans,poly-cis-dolichyl beta-D-mannosyl phosphate + GDP</text>
        <dbReference type="Rhea" id="RHEA:21184"/>
        <dbReference type="Rhea" id="RHEA-COMP:19498"/>
        <dbReference type="Rhea" id="RHEA-COMP:19501"/>
        <dbReference type="ChEBI" id="CHEBI:57527"/>
        <dbReference type="ChEBI" id="CHEBI:57683"/>
        <dbReference type="ChEBI" id="CHEBI:58189"/>
        <dbReference type="ChEBI" id="CHEBI:58211"/>
    </reaction>
</comment>
<evidence type="ECO:0000256" key="1">
    <source>
        <dbReference type="ARBA" id="ARBA00006739"/>
    </source>
</evidence>
<comment type="function">
    <text evidence="4">Transfers mannose from GDP-mannose to dolichol monophosphate to form dolichol phosphate mannose (Dol-P-Man) which is the mannosyl donor in pathways leading to N-glycosylation, glycosyl phosphatidylinositol membrane anchoring, and O-mannosylation of proteins.</text>
</comment>
<dbReference type="GO" id="GO:0005789">
    <property type="term" value="C:endoplasmic reticulum membrane"/>
    <property type="evidence" value="ECO:0007669"/>
    <property type="project" value="TreeGrafter"/>
</dbReference>
<dbReference type="Pfam" id="PF00535">
    <property type="entry name" value="Glycos_transf_2"/>
    <property type="match status" value="1"/>
</dbReference>
<dbReference type="PANTHER" id="PTHR43398">
    <property type="entry name" value="DOLICHOL-PHOSPHATE MANNOSYLTRANSFERASE SUBUNIT 1"/>
    <property type="match status" value="1"/>
</dbReference>
<evidence type="ECO:0000256" key="2">
    <source>
        <dbReference type="ARBA" id="ARBA00022676"/>
    </source>
</evidence>
<evidence type="ECO:0000313" key="7">
    <source>
        <dbReference type="EMBL" id="OLL24337.1"/>
    </source>
</evidence>
<keyword evidence="3 4" id="KW-0808">Transferase</keyword>
<evidence type="ECO:0000256" key="3">
    <source>
        <dbReference type="ARBA" id="ARBA00022679"/>
    </source>
</evidence>
<sequence length="288" mass="32659">MVRTRSSQIKASIIVPTYKENENLRSLTKRLFQAIASSSYSHWVELIVVDDNSNDGSAETVAELQKEGYNVRIVVRTTERGLSSAVVRGFQESQGEYLVCMDADLQVCQPLFFPVFLHLKNGVDWSQHPPECIPALLALLDDSSFVQATRYHPSSRTNENWPLYRKIISEGARVLARPLTSVSDPMSGLFGIKKEYFLKAKDMNPLGFKIALDLLVKSNIPFRAIAEFPFDFGVRQEGESKLTGKVMLRYLEQLAELYFWKFGYSLILFLLVILVLVMFLLAKIAGFM</sequence>
<gene>
    <name evidence="7" type="ORF">NEOLI_003400</name>
</gene>
<dbReference type="AlphaFoldDB" id="A0A1U7LNV9"/>
<dbReference type="InterPro" id="IPR001173">
    <property type="entry name" value="Glyco_trans_2-like"/>
</dbReference>
<dbReference type="UniPathway" id="UPA00378"/>
<dbReference type="EC" id="2.4.1.83" evidence="4"/>
<comment type="caution">
    <text evidence="7">The sequence shown here is derived from an EMBL/GenBank/DDBJ whole genome shotgun (WGS) entry which is preliminary data.</text>
</comment>
<comment type="subcellular location">
    <subcellularLocation>
        <location evidence="4">Endoplasmic reticulum</location>
    </subcellularLocation>
</comment>
<dbReference type="Gene3D" id="3.90.550.10">
    <property type="entry name" value="Spore Coat Polysaccharide Biosynthesis Protein SpsA, Chain A"/>
    <property type="match status" value="1"/>
</dbReference>
<keyword evidence="2 4" id="KW-0328">Glycosyltransferase</keyword>
<keyword evidence="4" id="KW-0256">Endoplasmic reticulum</keyword>
<keyword evidence="8" id="KW-1185">Reference proteome</keyword>
<keyword evidence="5" id="KW-0472">Membrane</keyword>
<accession>A0A1U7LNV9</accession>
<name>A0A1U7LNV9_NEOID</name>
<dbReference type="InterPro" id="IPR039528">
    <property type="entry name" value="DPM1-like"/>
</dbReference>
<dbReference type="PANTHER" id="PTHR43398:SF1">
    <property type="entry name" value="DOLICHOL-PHOSPHATE MANNOSYLTRANSFERASE SUBUNIT 1"/>
    <property type="match status" value="1"/>
</dbReference>
<keyword evidence="5" id="KW-1133">Transmembrane helix</keyword>